<keyword evidence="6" id="KW-0479">Metal-binding</keyword>
<accession>A0ABT5U1C7</accession>
<evidence type="ECO:0000256" key="4">
    <source>
        <dbReference type="ARBA" id="ARBA00011738"/>
    </source>
</evidence>
<comment type="caution">
    <text evidence="14">The sequence shown here is derived from an EMBL/GenBank/DDBJ whole genome shotgun (WGS) entry which is preliminary data.</text>
</comment>
<evidence type="ECO:0000313" key="15">
    <source>
        <dbReference type="Proteomes" id="UP001165561"/>
    </source>
</evidence>
<keyword evidence="5" id="KW-0808">Transferase</keyword>
<evidence type="ECO:0000256" key="7">
    <source>
        <dbReference type="ARBA" id="ARBA00022898"/>
    </source>
</evidence>
<comment type="pathway">
    <text evidence="2">Cofactor biosynthesis; thiamine diphosphate biosynthesis.</text>
</comment>
<comment type="catalytic activity">
    <reaction evidence="11">
        <text>N(6)-(pyridoxal phosphate)-L-lysyl-[4-amino-5-hydroxymethyl-2-methylpyrimidine phosphate synthase] + L-histidyl-[4-amino-5-hydroxymethyl-2-methylpyrimidine phosphate synthase] + 2 Fe(3+) + 4 H2O = L-lysyl-[4-amino-5-hydroxymethyl-2-methylpyrimidine phosphate synthase] + (2S)-2-amino-5-hydroxy-4-oxopentanoyl-[4-amino-5-hydroxymethyl-2-methylpyrimidine phosphate synthase] + 4-amino-2-methyl-5-(phosphooxymethyl)pyrimidine + 3-oxopropanoate + 2 Fe(2+) + 2 H(+)</text>
        <dbReference type="Rhea" id="RHEA:65756"/>
        <dbReference type="Rhea" id="RHEA-COMP:16892"/>
        <dbReference type="Rhea" id="RHEA-COMP:16893"/>
        <dbReference type="Rhea" id="RHEA-COMP:16894"/>
        <dbReference type="Rhea" id="RHEA-COMP:16895"/>
        <dbReference type="ChEBI" id="CHEBI:15377"/>
        <dbReference type="ChEBI" id="CHEBI:15378"/>
        <dbReference type="ChEBI" id="CHEBI:29033"/>
        <dbReference type="ChEBI" id="CHEBI:29034"/>
        <dbReference type="ChEBI" id="CHEBI:29969"/>
        <dbReference type="ChEBI" id="CHEBI:29979"/>
        <dbReference type="ChEBI" id="CHEBI:33190"/>
        <dbReference type="ChEBI" id="CHEBI:58354"/>
        <dbReference type="ChEBI" id="CHEBI:143915"/>
        <dbReference type="ChEBI" id="CHEBI:157692"/>
    </reaction>
    <physiologicalReaction direction="left-to-right" evidence="11">
        <dbReference type="Rhea" id="RHEA:65757"/>
    </physiologicalReaction>
</comment>
<comment type="similarity">
    <text evidence="3">Belongs to the NMT1/THI5 family.</text>
</comment>
<feature type="signal peptide" evidence="12">
    <location>
        <begin position="1"/>
        <end position="25"/>
    </location>
</feature>
<evidence type="ECO:0000256" key="1">
    <source>
        <dbReference type="ARBA" id="ARBA00003469"/>
    </source>
</evidence>
<keyword evidence="8" id="KW-0784">Thiamine biosynthesis</keyword>
<dbReference type="PROSITE" id="PS51318">
    <property type="entry name" value="TAT"/>
    <property type="match status" value="1"/>
</dbReference>
<evidence type="ECO:0000313" key="14">
    <source>
        <dbReference type="EMBL" id="MDD9206936.1"/>
    </source>
</evidence>
<sequence>MTTRHPRRSRFLMVGSALTATSLLAACGAGMAEAPDEAAAAADGADHCETVDEVGLVLQWVTQAQFAGYYAAQENGHYADACLDVTIQEGGTNVVPQQVLASGNAQFAVSHVTKSMASRAEGADIVNIGQPFERGAYLQVAWADSGIDSLEDLAGTRMGSWGSGNELVQYAALRASGVEPTTDIDVVQQPFDMSLLLNREVDSVQAKTYNEYAQLLETVNPETGELYQPEDFTVLNLQDLGFESLEDGIYATESWLAEEGSEDIATRFLAASYRGWIDCRDDANACVDIVLDHGSALGEGHETWAMNEINKLIWPSTTGGIGTLDPEAWDSTIAIAMAGDVLPEEPDDGAYRTDLTEAAQETLRADGLDLVGADWEPATVTLTEGGQ</sequence>
<keyword evidence="12" id="KW-0732">Signal</keyword>
<dbReference type="Pfam" id="PF09084">
    <property type="entry name" value="NMT1"/>
    <property type="match status" value="1"/>
</dbReference>
<dbReference type="InterPro" id="IPR015168">
    <property type="entry name" value="SsuA/THI5"/>
</dbReference>
<name>A0ABT5U1C7_9MICO</name>
<comment type="function">
    <text evidence="1">Responsible for the formation of the pyrimidine heterocycle in the thiamine biosynthesis pathway. Catalyzes the formation of hydroxymethylpyrimidine phosphate (HMP-P) from histidine and pyridoxal phosphate (PLP). The protein uses PLP and the active site histidine to form HMP-P, generating an inactive enzyme. The enzyme can only undergo a single turnover, which suggests it is a suicide enzyme.</text>
</comment>
<organism evidence="14 15">
    <name type="scientific">Georgenia halotolerans</name>
    <dbReference type="NCBI Taxonomy" id="3028317"/>
    <lineage>
        <taxon>Bacteria</taxon>
        <taxon>Bacillati</taxon>
        <taxon>Actinomycetota</taxon>
        <taxon>Actinomycetes</taxon>
        <taxon>Micrococcales</taxon>
        <taxon>Bogoriellaceae</taxon>
        <taxon>Georgenia</taxon>
    </lineage>
</organism>
<evidence type="ECO:0000259" key="13">
    <source>
        <dbReference type="Pfam" id="PF09084"/>
    </source>
</evidence>
<evidence type="ECO:0000256" key="12">
    <source>
        <dbReference type="SAM" id="SignalP"/>
    </source>
</evidence>
<dbReference type="PANTHER" id="PTHR31528">
    <property type="entry name" value="4-AMINO-5-HYDROXYMETHYL-2-METHYLPYRIMIDINE PHOSPHATE SYNTHASE THI11-RELATED"/>
    <property type="match status" value="1"/>
</dbReference>
<keyword evidence="9" id="KW-0408">Iron</keyword>
<proteinExistence type="inferred from homology"/>
<reference evidence="14" key="1">
    <citation type="submission" date="2023-02" db="EMBL/GenBank/DDBJ databases">
        <title>Georgenia sp.10Sc9-8, isolated from a soil sample collected from the Taklamakan desert.</title>
        <authorList>
            <person name="Liu S."/>
        </authorList>
    </citation>
    <scope>NUCLEOTIDE SEQUENCE</scope>
    <source>
        <strain evidence="14">10Sc9-8</strain>
    </source>
</reference>
<dbReference type="SUPFAM" id="SSF53850">
    <property type="entry name" value="Periplasmic binding protein-like II"/>
    <property type="match status" value="1"/>
</dbReference>
<evidence type="ECO:0000256" key="5">
    <source>
        <dbReference type="ARBA" id="ARBA00022679"/>
    </source>
</evidence>
<gene>
    <name evidence="14" type="ORF">PU560_10725</name>
</gene>
<dbReference type="EMBL" id="JARACI010001009">
    <property type="protein sequence ID" value="MDD9206936.1"/>
    <property type="molecule type" value="Genomic_DNA"/>
</dbReference>
<evidence type="ECO:0000256" key="3">
    <source>
        <dbReference type="ARBA" id="ARBA00009406"/>
    </source>
</evidence>
<protein>
    <recommendedName>
        <fullName evidence="10">Thiamine pyrimidine synthase</fullName>
    </recommendedName>
</protein>
<evidence type="ECO:0000256" key="2">
    <source>
        <dbReference type="ARBA" id="ARBA00004948"/>
    </source>
</evidence>
<comment type="subunit">
    <text evidence="4">Homodimer.</text>
</comment>
<dbReference type="InterPro" id="IPR027939">
    <property type="entry name" value="NMT1/THI5"/>
</dbReference>
<evidence type="ECO:0000256" key="9">
    <source>
        <dbReference type="ARBA" id="ARBA00023004"/>
    </source>
</evidence>
<dbReference type="Gene3D" id="3.40.190.10">
    <property type="entry name" value="Periplasmic binding protein-like II"/>
    <property type="match status" value="2"/>
</dbReference>
<feature type="domain" description="SsuA/THI5-like" evidence="13">
    <location>
        <begin position="64"/>
        <end position="281"/>
    </location>
</feature>
<dbReference type="PANTHER" id="PTHR31528:SF1">
    <property type="entry name" value="4-AMINO-5-HYDROXYMETHYL-2-METHYLPYRIMIDINE PHOSPHATE SYNTHASE THI11-RELATED"/>
    <property type="match status" value="1"/>
</dbReference>
<dbReference type="Proteomes" id="UP001165561">
    <property type="component" value="Unassembled WGS sequence"/>
</dbReference>
<feature type="chain" id="PRO_5045840651" description="Thiamine pyrimidine synthase" evidence="12">
    <location>
        <begin position="26"/>
        <end position="387"/>
    </location>
</feature>
<evidence type="ECO:0000256" key="11">
    <source>
        <dbReference type="ARBA" id="ARBA00048179"/>
    </source>
</evidence>
<evidence type="ECO:0000256" key="8">
    <source>
        <dbReference type="ARBA" id="ARBA00022977"/>
    </source>
</evidence>
<dbReference type="PROSITE" id="PS51257">
    <property type="entry name" value="PROKAR_LIPOPROTEIN"/>
    <property type="match status" value="1"/>
</dbReference>
<keyword evidence="7" id="KW-0663">Pyridoxal phosphate</keyword>
<dbReference type="InterPro" id="IPR006311">
    <property type="entry name" value="TAT_signal"/>
</dbReference>
<keyword evidence="15" id="KW-1185">Reference proteome</keyword>
<evidence type="ECO:0000256" key="6">
    <source>
        <dbReference type="ARBA" id="ARBA00022723"/>
    </source>
</evidence>
<evidence type="ECO:0000256" key="10">
    <source>
        <dbReference type="ARBA" id="ARBA00033171"/>
    </source>
</evidence>